<accession>A0A4U5UKE5</accession>
<evidence type="ECO:0000313" key="8">
    <source>
        <dbReference type="Proteomes" id="UP000298787"/>
    </source>
</evidence>
<dbReference type="PANTHER" id="PTHR19325:SF570">
    <property type="entry name" value="COMPLEMENT COMPONENT 4 BINDING PROTEIN, MEMBRANE"/>
    <property type="match status" value="1"/>
</dbReference>
<feature type="disulfide bond" evidence="5">
    <location>
        <begin position="276"/>
        <end position="319"/>
    </location>
</feature>
<feature type="domain" description="Sushi" evidence="6">
    <location>
        <begin position="892"/>
        <end position="953"/>
    </location>
</feature>
<feature type="domain" description="Sushi" evidence="6">
    <location>
        <begin position="976"/>
        <end position="1039"/>
    </location>
</feature>
<protein>
    <submittedName>
        <fullName evidence="7">Complement factor H</fullName>
    </submittedName>
</protein>
<dbReference type="Proteomes" id="UP000298787">
    <property type="component" value="Chromosome 8"/>
</dbReference>
<dbReference type="SMART" id="SM00032">
    <property type="entry name" value="CCP"/>
    <property type="match status" value="13"/>
</dbReference>
<evidence type="ECO:0000313" key="7">
    <source>
        <dbReference type="EMBL" id="TKS75149.1"/>
    </source>
</evidence>
<feature type="disulfide bond" evidence="5">
    <location>
        <begin position="616"/>
        <end position="643"/>
    </location>
</feature>
<evidence type="ECO:0000256" key="5">
    <source>
        <dbReference type="PROSITE-ProRule" id="PRU00302"/>
    </source>
</evidence>
<keyword evidence="3 5" id="KW-1015">Disulfide bond</keyword>
<dbReference type="PROSITE" id="PS50923">
    <property type="entry name" value="SUSHI"/>
    <property type="match status" value="9"/>
</dbReference>
<keyword evidence="4" id="KW-0325">Glycoprotein</keyword>
<proteinExistence type="predicted"/>
<feature type="disulfide bond" evidence="5">
    <location>
        <begin position="860"/>
        <end position="887"/>
    </location>
</feature>
<dbReference type="PANTHER" id="PTHR19325">
    <property type="entry name" value="COMPLEMENT COMPONENT-RELATED SUSHI DOMAIN-CONTAINING"/>
    <property type="match status" value="1"/>
</dbReference>
<feature type="domain" description="Sushi" evidence="6">
    <location>
        <begin position="152"/>
        <end position="212"/>
    </location>
</feature>
<keyword evidence="8" id="KW-1185">Reference proteome</keyword>
<name>A0A4U5UKE5_COLLU</name>
<dbReference type="Gene3D" id="2.10.70.10">
    <property type="entry name" value="Complement Module, domain 1"/>
    <property type="match status" value="12"/>
</dbReference>
<dbReference type="CDD" id="cd00033">
    <property type="entry name" value="CCP"/>
    <property type="match status" value="11"/>
</dbReference>
<feature type="disulfide bond" evidence="5">
    <location>
        <begin position="924"/>
        <end position="951"/>
    </location>
</feature>
<dbReference type="EMBL" id="CM014085">
    <property type="protein sequence ID" value="TKS75149.1"/>
    <property type="molecule type" value="Genomic_DNA"/>
</dbReference>
<feature type="disulfide bond" evidence="5">
    <location>
        <begin position="711"/>
        <end position="754"/>
    </location>
</feature>
<feature type="domain" description="Sushi" evidence="6">
    <location>
        <begin position="335"/>
        <end position="395"/>
    </location>
</feature>
<dbReference type="InterPro" id="IPR000436">
    <property type="entry name" value="Sushi_SCR_CCP_dom"/>
</dbReference>
<dbReference type="STRING" id="240159.A0A4U5UKE5"/>
<feature type="domain" description="Sushi" evidence="6">
    <location>
        <begin position="585"/>
        <end position="645"/>
    </location>
</feature>
<dbReference type="SUPFAM" id="SSF57535">
    <property type="entry name" value="Complement control module/SCR domain"/>
    <property type="match status" value="11"/>
</dbReference>
<dbReference type="InterPro" id="IPR050350">
    <property type="entry name" value="Compl-Cell_Adhes-Reg"/>
</dbReference>
<gene>
    <name evidence="7" type="ORF">D9C73_009232</name>
</gene>
<organism evidence="7 8">
    <name type="scientific">Collichthys lucidus</name>
    <name type="common">Big head croaker</name>
    <name type="synonym">Sciaena lucida</name>
    <dbReference type="NCBI Taxonomy" id="240159"/>
    <lineage>
        <taxon>Eukaryota</taxon>
        <taxon>Metazoa</taxon>
        <taxon>Chordata</taxon>
        <taxon>Craniata</taxon>
        <taxon>Vertebrata</taxon>
        <taxon>Euteleostomi</taxon>
        <taxon>Actinopterygii</taxon>
        <taxon>Neopterygii</taxon>
        <taxon>Teleostei</taxon>
        <taxon>Neoteleostei</taxon>
        <taxon>Acanthomorphata</taxon>
        <taxon>Eupercaria</taxon>
        <taxon>Sciaenidae</taxon>
        <taxon>Collichthys</taxon>
    </lineage>
</organism>
<evidence type="ECO:0000256" key="2">
    <source>
        <dbReference type="ARBA" id="ARBA00022737"/>
    </source>
</evidence>
<evidence type="ECO:0000256" key="1">
    <source>
        <dbReference type="ARBA" id="ARBA00022659"/>
    </source>
</evidence>
<evidence type="ECO:0000256" key="4">
    <source>
        <dbReference type="ARBA" id="ARBA00023180"/>
    </source>
</evidence>
<dbReference type="AlphaFoldDB" id="A0A4U5UKE5"/>
<feature type="domain" description="Sushi" evidence="6">
    <location>
        <begin position="709"/>
        <end position="769"/>
    </location>
</feature>
<feature type="domain" description="Sushi" evidence="6">
    <location>
        <begin position="828"/>
        <end position="889"/>
    </location>
</feature>
<sequence length="1119" mass="124305">MGKLHVEQSVLIDMVAPSRIATWVVTVYMSTQTCCCIPMNSSSLRVRVVFFSFPDAPWQRRDVLTVRRYSTDDDLRALLPELMNNILTINPLSAISKLCDKAAVLKAKSCRRLSCVEEIDGIRVVSCSGILVDRFCPLVEKYRTFYCLSGEITCEVPVIENGFVHDKKQQYNEKDVLHFTCNPSFQPAEARPSTCAKSGHVAAWSPTPSCEPKPCGHPGDAQFADFELVQGDDFVFGSRVLYTCQKGYQMVSRTSSRQCMAGGWDGVVPVCEAQQCPAIHVDGNVLVTGDPDEATFGNVIRFSCKSDTEMLEGSVEIFCDENGAWSAEAPKCKEITCEIPVIENGFVHDKKQKYIEKDVLHFTCNPSFQPAEARPSTCAKSGHVAAWSPTPSCERKRKLSNLIYIHIQTLMALAAMQGTACTKPSISNGFVVGPINQMVYFACNEGYKLFTKGWWGAAKCNGTEWSVLDRCIAKSECGKTPVIANGEVAEETGQIKCNNGYQQEVGKLTCQNGKWTSGGIPLNAICRCESSTFLLSDTLYFSINLLKCANQYWTGTVCSSADTNRSESQLEVKLNDLCFYLNFLKPCQLPDDTPNGYFQIIHGEDFVFGTTIRYFCNEGYQMVSKEDTRTCLVDKWTNHVPICDPLTCDPPPADEWLTVSGVPENGEAILPDRFLTFSCNRPGKYLNGSSMVICGRDGNWDTPFPSCEENCKVRDVPSNVYTIPNVRQLRKGEKLKFGCSNRRHFLRGSAEVECLQDGQWSDSFPTCGACSPLPDVPHAFVSDETKKDEYQEGDVIHFTCEPGYTSSQPSKYVCTRDGWLAVRQGKCYSCSPLPDVPHALVSDETKKDEYQEGDVIDFTCEPGYTSSQPSKYVCTRDGWLAVRQGKCYVLTTSCDPPPVGSFTVKGLPGNDEPIGPDHIITFSCDDPGKLNGSSVLICGEDGQWNTPFPSCIGKNYHDIVKKYLYEKLFYFYRRELNCKVGDVPSNVYTIPSLQLGHQLRKGEKLRFGCSNRRHFLRGNAEVQCLPDGQWSDSFPTCGDVLGPTMWPDKKGSTVNAIEKPKQRSNANTPSCFAISHLNVKSHFGVKFGLNLIPGVSSDESHDAIKTILRFSRHFTAFPL</sequence>
<evidence type="ECO:0000259" key="6">
    <source>
        <dbReference type="PROSITE" id="PS50923"/>
    </source>
</evidence>
<dbReference type="Pfam" id="PF00084">
    <property type="entry name" value="Sushi"/>
    <property type="match status" value="9"/>
</dbReference>
<comment type="caution">
    <text evidence="5">Lacks conserved residue(s) required for the propagation of feature annotation.</text>
</comment>
<keyword evidence="2" id="KW-0677">Repeat</keyword>
<dbReference type="InterPro" id="IPR035976">
    <property type="entry name" value="Sushi/SCR/CCP_sf"/>
</dbReference>
<feature type="domain" description="Sushi" evidence="6">
    <location>
        <begin position="213"/>
        <end position="273"/>
    </location>
</feature>
<feature type="disulfide bond" evidence="5">
    <location>
        <begin position="244"/>
        <end position="271"/>
    </location>
</feature>
<feature type="domain" description="Sushi" evidence="6">
    <location>
        <begin position="274"/>
        <end position="334"/>
    </location>
</feature>
<evidence type="ECO:0000256" key="3">
    <source>
        <dbReference type="ARBA" id="ARBA00023157"/>
    </source>
</evidence>
<reference evidence="7 8" key="1">
    <citation type="submission" date="2019-01" db="EMBL/GenBank/DDBJ databases">
        <title>Genome Assembly of Collichthys lucidus.</title>
        <authorList>
            <person name="Cai M."/>
            <person name="Xiao S."/>
        </authorList>
    </citation>
    <scope>NUCLEOTIDE SEQUENCE [LARGE SCALE GENOMIC DNA]</scope>
    <source>
        <strain evidence="7">JT15FE1705JMU</strain>
        <tissue evidence="7">Muscle</tissue>
    </source>
</reference>
<keyword evidence="1 5" id="KW-0768">Sushi</keyword>